<dbReference type="EMBL" id="CP108264">
    <property type="protein sequence ID" value="WTU75076.1"/>
    <property type="molecule type" value="Genomic_DNA"/>
</dbReference>
<protein>
    <submittedName>
        <fullName evidence="2">Uncharacterized protein</fullName>
    </submittedName>
</protein>
<evidence type="ECO:0000256" key="1">
    <source>
        <dbReference type="SAM" id="MobiDB-lite"/>
    </source>
</evidence>
<evidence type="ECO:0000313" key="2">
    <source>
        <dbReference type="EMBL" id="WTU75076.1"/>
    </source>
</evidence>
<dbReference type="AlphaFoldDB" id="A0AAU2JTI9"/>
<reference evidence="2" key="1">
    <citation type="submission" date="2022-10" db="EMBL/GenBank/DDBJ databases">
        <title>The complete genomes of actinobacterial strains from the NBC collection.</title>
        <authorList>
            <person name="Joergensen T.S."/>
            <person name="Alvarez Arevalo M."/>
            <person name="Sterndorff E.B."/>
            <person name="Faurdal D."/>
            <person name="Vuksanovic O."/>
            <person name="Mourched A.-S."/>
            <person name="Charusanti P."/>
            <person name="Shaw S."/>
            <person name="Blin K."/>
            <person name="Weber T."/>
        </authorList>
    </citation>
    <scope>NUCLEOTIDE SEQUENCE</scope>
    <source>
        <strain evidence="2">NBC_00049</strain>
    </source>
</reference>
<sequence>MDMPPVCRVRTRSAVPWAAGGRRRGSGTAGAARRTPRRTPYPTPHPTPYRTRAPHAELAGFRPAEPGARPGPMTAQAS</sequence>
<proteinExistence type="predicted"/>
<accession>A0AAU2JTI9</accession>
<organism evidence="2">
    <name type="scientific">Streptomyces sp. NBC_00049</name>
    <dbReference type="NCBI Taxonomy" id="2903617"/>
    <lineage>
        <taxon>Bacteria</taxon>
        <taxon>Bacillati</taxon>
        <taxon>Actinomycetota</taxon>
        <taxon>Actinomycetes</taxon>
        <taxon>Kitasatosporales</taxon>
        <taxon>Streptomycetaceae</taxon>
        <taxon>Streptomyces</taxon>
    </lineage>
</organism>
<name>A0AAU2JTI9_9ACTN</name>
<gene>
    <name evidence="2" type="ORF">OG327_18120</name>
</gene>
<feature type="region of interest" description="Disordered" evidence="1">
    <location>
        <begin position="15"/>
        <end position="78"/>
    </location>
</feature>